<keyword evidence="4" id="KW-1185">Reference proteome</keyword>
<proteinExistence type="predicted"/>
<accession>A0A2G4YVS1</accession>
<keyword evidence="1" id="KW-0732">Signal</keyword>
<organism evidence="3 4">
    <name type="scientific">Paremcibacter congregatus</name>
    <dbReference type="NCBI Taxonomy" id="2043170"/>
    <lineage>
        <taxon>Bacteria</taxon>
        <taxon>Pseudomonadati</taxon>
        <taxon>Pseudomonadota</taxon>
        <taxon>Alphaproteobacteria</taxon>
        <taxon>Emcibacterales</taxon>
        <taxon>Emcibacteraceae</taxon>
        <taxon>Paremcibacter</taxon>
    </lineage>
</organism>
<dbReference type="PIRSF" id="PIRSF031900">
    <property type="entry name" value="UCP031900"/>
    <property type="match status" value="1"/>
</dbReference>
<dbReference type="OrthoDB" id="9798693at2"/>
<feature type="chain" id="PRO_5013653459" description="Phytase-like domain-containing protein" evidence="1">
    <location>
        <begin position="31"/>
        <end position="360"/>
    </location>
</feature>
<dbReference type="SUPFAM" id="SSF82171">
    <property type="entry name" value="DPP6 N-terminal domain-like"/>
    <property type="match status" value="1"/>
</dbReference>
<protein>
    <recommendedName>
        <fullName evidence="2">Phytase-like domain-containing protein</fullName>
    </recommendedName>
</protein>
<dbReference type="InParanoid" id="A0A2G4YVS1"/>
<evidence type="ECO:0000256" key="1">
    <source>
        <dbReference type="SAM" id="SignalP"/>
    </source>
</evidence>
<name>A0A2G4YVS1_9PROT</name>
<evidence type="ECO:0000259" key="2">
    <source>
        <dbReference type="Pfam" id="PF13449"/>
    </source>
</evidence>
<dbReference type="RefSeq" id="WP_099470821.1">
    <property type="nucleotide sequence ID" value="NZ_CP041025.1"/>
</dbReference>
<gene>
    <name evidence="3" type="ORF">CRD36_00725</name>
</gene>
<dbReference type="Pfam" id="PF13449">
    <property type="entry name" value="Phytase-like"/>
    <property type="match status" value="1"/>
</dbReference>
<feature type="signal peptide" evidence="1">
    <location>
        <begin position="1"/>
        <end position="30"/>
    </location>
</feature>
<dbReference type="EMBL" id="PDEM01000007">
    <property type="protein sequence ID" value="PHZ86444.1"/>
    <property type="molecule type" value="Genomic_DNA"/>
</dbReference>
<reference evidence="3 4" key="1">
    <citation type="submission" date="2017-10" db="EMBL/GenBank/DDBJ databases">
        <title>Frigbacter circumglobatus gen. nov. sp. nov., isolated from sediment cultured in situ.</title>
        <authorList>
            <person name="Zhao Z."/>
        </authorList>
    </citation>
    <scope>NUCLEOTIDE SEQUENCE [LARGE SCALE GENOMIC DNA]</scope>
    <source>
        <strain evidence="3 4">ZYL</strain>
    </source>
</reference>
<dbReference type="InterPro" id="IPR014567">
    <property type="entry name" value="UCP031900"/>
</dbReference>
<sequence>MKTISLRPAAALFALCMASTALISGMPAFAAASATTPPPEKVKLPEASTEIVPLTTNAIPLSHNDKNLVQVGKLHYMGGLKITSTTSHFGGISGFEVSRDGRQLLGISDSSRWWIADIEYDQKDRLVDLKNGRMAKLKNIKDQKESFAQDAEAVTAVAGAGYVVSFESPHSLQYFQAQKPDHYASLLTADAQKISFAPDLPESYATLPANQGIEALTTLADGRMLAFSENTVPHGERTLAQGWLIGHGKITDLSYDINPAYRPTDMATLPNGDILVLERHFSIAQGMAARLTRLPAMAIKTGEIIKGELIAELAFPLNMDNMEALAVRQNAQGEIFVYIMSDDNYNRMQRNLLMMFRLDG</sequence>
<dbReference type="InterPro" id="IPR027372">
    <property type="entry name" value="Phytase-like_dom"/>
</dbReference>
<evidence type="ECO:0000313" key="4">
    <source>
        <dbReference type="Proteomes" id="UP000229730"/>
    </source>
</evidence>
<dbReference type="AlphaFoldDB" id="A0A2G4YVS1"/>
<comment type="caution">
    <text evidence="3">The sequence shown here is derived from an EMBL/GenBank/DDBJ whole genome shotgun (WGS) entry which is preliminary data.</text>
</comment>
<evidence type="ECO:0000313" key="3">
    <source>
        <dbReference type="EMBL" id="PHZ86444.1"/>
    </source>
</evidence>
<dbReference type="Proteomes" id="UP000229730">
    <property type="component" value="Unassembled WGS sequence"/>
</dbReference>
<feature type="domain" description="Phytase-like" evidence="2">
    <location>
        <begin position="88"/>
        <end position="345"/>
    </location>
</feature>